<accession>L0KDI6</accession>
<organism evidence="2 3">
    <name type="scientific">Halobacteroides halobius (strain ATCC 35273 / DSM 5150 / MD-1)</name>
    <dbReference type="NCBI Taxonomy" id="748449"/>
    <lineage>
        <taxon>Bacteria</taxon>
        <taxon>Bacillati</taxon>
        <taxon>Bacillota</taxon>
        <taxon>Clostridia</taxon>
        <taxon>Halanaerobiales</taxon>
        <taxon>Halobacteroidaceae</taxon>
        <taxon>Halobacteroides</taxon>
    </lineage>
</organism>
<keyword evidence="2" id="KW-0969">Cilium</keyword>
<dbReference type="AlphaFoldDB" id="L0KDI6"/>
<dbReference type="InterPro" id="IPR022258">
    <property type="entry name" value="Flagellar_operon_YvyF"/>
</dbReference>
<keyword evidence="2" id="KW-0966">Cell projection</keyword>
<dbReference type="Proteomes" id="UP000010880">
    <property type="component" value="Chromosome"/>
</dbReference>
<keyword evidence="2" id="KW-0282">Flagellum</keyword>
<name>L0KDI6_HALHC</name>
<evidence type="ECO:0000313" key="3">
    <source>
        <dbReference type="Proteomes" id="UP000010880"/>
    </source>
</evidence>
<dbReference type="NCBIfam" id="TIGR03826">
    <property type="entry name" value="YvyF"/>
    <property type="match status" value="1"/>
</dbReference>
<gene>
    <name evidence="2" type="ordered locus">Halha_2279</name>
</gene>
<dbReference type="KEGG" id="hhl:Halha_2279"/>
<proteinExistence type="predicted"/>
<reference evidence="3" key="1">
    <citation type="submission" date="2012-02" db="EMBL/GenBank/DDBJ databases">
        <title>The complete genome of Halobacteroides halobius DSM 5150.</title>
        <authorList>
            <person name="Lucas S."/>
            <person name="Copeland A."/>
            <person name="Lapidus A."/>
            <person name="Glavina del Rio T."/>
            <person name="Dalin E."/>
            <person name="Tice H."/>
            <person name="Bruce D."/>
            <person name="Goodwin L."/>
            <person name="Pitluck S."/>
            <person name="Peters L."/>
            <person name="Mikhailova N."/>
            <person name="Gu W."/>
            <person name="Kyrpides N."/>
            <person name="Mavromatis K."/>
            <person name="Ivanova N."/>
            <person name="Brettin T."/>
            <person name="Detter J.C."/>
            <person name="Han C."/>
            <person name="Larimer F."/>
            <person name="Land M."/>
            <person name="Hauser L."/>
            <person name="Markowitz V."/>
            <person name="Cheng J.-F."/>
            <person name="Hugenholtz P."/>
            <person name="Woyke T."/>
            <person name="Wu D."/>
            <person name="Tindall B."/>
            <person name="Pomrenke H."/>
            <person name="Brambilla E."/>
            <person name="Klenk H.-P."/>
            <person name="Eisen J.A."/>
        </authorList>
    </citation>
    <scope>NUCLEOTIDE SEQUENCE [LARGE SCALE GENOMIC DNA]</scope>
    <source>
        <strain evidence="3">ATCC 35273 / DSM 5150 / MD-1</strain>
    </source>
</reference>
<dbReference type="STRING" id="748449.Halha_2279"/>
<dbReference type="eggNOG" id="ENOG5032TKA">
    <property type="taxonomic scope" value="Bacteria"/>
</dbReference>
<feature type="region of interest" description="Disordered" evidence="1">
    <location>
        <begin position="107"/>
        <end position="132"/>
    </location>
</feature>
<dbReference type="HOGENOM" id="CLU_137779_0_0_9"/>
<dbReference type="RefSeq" id="WP_015327867.1">
    <property type="nucleotide sequence ID" value="NC_019978.1"/>
</dbReference>
<protein>
    <submittedName>
        <fullName evidence="2">Flagellar operon protein TIGR03826</fullName>
    </submittedName>
</protein>
<dbReference type="EMBL" id="CP003359">
    <property type="protein sequence ID" value="AGB42153.1"/>
    <property type="molecule type" value="Genomic_DNA"/>
</dbReference>
<keyword evidence="3" id="KW-1185">Reference proteome</keyword>
<evidence type="ECO:0000256" key="1">
    <source>
        <dbReference type="SAM" id="MobiDB-lite"/>
    </source>
</evidence>
<feature type="compositionally biased region" description="Basic and acidic residues" evidence="1">
    <location>
        <begin position="120"/>
        <end position="132"/>
    </location>
</feature>
<evidence type="ECO:0000313" key="2">
    <source>
        <dbReference type="EMBL" id="AGB42153.1"/>
    </source>
</evidence>
<dbReference type="OrthoDB" id="1739831at2"/>
<sequence>MGIKKCKRCKRVFSPVGREKICPRCKQDEERDFEKVKNYLWDHPGANVEEISEETEVAEDLITKFIKEGRFAQLDGVDLSVECERCGAPIKNGRFCEDCSQKLQQGFKGNQKPKKKKKENNKGKQDRMFTRD</sequence>